<evidence type="ECO:0000256" key="2">
    <source>
        <dbReference type="ARBA" id="ARBA00012438"/>
    </source>
</evidence>
<feature type="transmembrane region" description="Helical" evidence="7">
    <location>
        <begin position="15"/>
        <end position="34"/>
    </location>
</feature>
<evidence type="ECO:0000256" key="3">
    <source>
        <dbReference type="ARBA" id="ARBA00022679"/>
    </source>
</evidence>
<organism evidence="9 10">
    <name type="scientific">Janthinobacterium lividum</name>
    <dbReference type="NCBI Taxonomy" id="29581"/>
    <lineage>
        <taxon>Bacteria</taxon>
        <taxon>Pseudomonadati</taxon>
        <taxon>Pseudomonadota</taxon>
        <taxon>Betaproteobacteria</taxon>
        <taxon>Burkholderiales</taxon>
        <taxon>Oxalobacteraceae</taxon>
        <taxon>Janthinobacterium</taxon>
    </lineage>
</organism>
<protein>
    <recommendedName>
        <fullName evidence="2">histidine kinase</fullName>
        <ecNumber evidence="2">2.7.13.3</ecNumber>
    </recommendedName>
</protein>
<keyword evidence="7" id="KW-0472">Membrane</keyword>
<dbReference type="PRINTS" id="PR00344">
    <property type="entry name" value="BCTRLSENSOR"/>
</dbReference>
<name>A0A5C4NVI4_9BURK</name>
<keyword evidence="4" id="KW-0547">Nucleotide-binding</keyword>
<dbReference type="SUPFAM" id="SSF55874">
    <property type="entry name" value="ATPase domain of HSP90 chaperone/DNA topoisomerase II/histidine kinase"/>
    <property type="match status" value="1"/>
</dbReference>
<keyword evidence="6" id="KW-0067">ATP-binding</keyword>
<dbReference type="InterPro" id="IPR050980">
    <property type="entry name" value="2C_sensor_his_kinase"/>
</dbReference>
<dbReference type="GO" id="GO:0004673">
    <property type="term" value="F:protein histidine kinase activity"/>
    <property type="evidence" value="ECO:0007669"/>
    <property type="project" value="UniProtKB-EC"/>
</dbReference>
<dbReference type="PANTHER" id="PTHR44936:SF10">
    <property type="entry name" value="SENSOR PROTEIN RSTB"/>
    <property type="match status" value="1"/>
</dbReference>
<evidence type="ECO:0000256" key="1">
    <source>
        <dbReference type="ARBA" id="ARBA00000085"/>
    </source>
</evidence>
<comment type="catalytic activity">
    <reaction evidence="1">
        <text>ATP + protein L-histidine = ADP + protein N-phospho-L-histidine.</text>
        <dbReference type="EC" id="2.7.13.3"/>
    </reaction>
</comment>
<dbReference type="Proteomes" id="UP000305681">
    <property type="component" value="Unassembled WGS sequence"/>
</dbReference>
<keyword evidence="7" id="KW-0812">Transmembrane</keyword>
<dbReference type="EC" id="2.7.13.3" evidence="2"/>
<dbReference type="InterPro" id="IPR029016">
    <property type="entry name" value="GAF-like_dom_sf"/>
</dbReference>
<dbReference type="SMART" id="SM00387">
    <property type="entry name" value="HATPase_c"/>
    <property type="match status" value="1"/>
</dbReference>
<gene>
    <name evidence="9" type="primary">prsK</name>
    <name evidence="9" type="ORF">FHI69_00145</name>
</gene>
<evidence type="ECO:0000256" key="4">
    <source>
        <dbReference type="ARBA" id="ARBA00022741"/>
    </source>
</evidence>
<evidence type="ECO:0000313" key="9">
    <source>
        <dbReference type="EMBL" id="TNC77755.1"/>
    </source>
</evidence>
<dbReference type="EMBL" id="VDGE01000001">
    <property type="protein sequence ID" value="TNC77755.1"/>
    <property type="molecule type" value="Genomic_DNA"/>
</dbReference>
<feature type="transmembrane region" description="Helical" evidence="7">
    <location>
        <begin position="162"/>
        <end position="183"/>
    </location>
</feature>
<dbReference type="Gene3D" id="3.30.450.40">
    <property type="match status" value="1"/>
</dbReference>
<evidence type="ECO:0000256" key="5">
    <source>
        <dbReference type="ARBA" id="ARBA00022777"/>
    </source>
</evidence>
<dbReference type="SUPFAM" id="SSF55781">
    <property type="entry name" value="GAF domain-like"/>
    <property type="match status" value="1"/>
</dbReference>
<sequence>MMRDQSDWLAAPDAAALSHGLASLAFFVLALLLISNWRARQNVRALLVACLATGGWATGTVVLVLLGQRIALAGDALELLRTLAWLVFLLLLIEPSRPRLRLVLAGIVLTALAPWLLSMASSWLALPLPARIIASVCRLLLAVLGMLLVEQWYRNTPPLKRWGIKFACLGVGGLFAYDFYLYSDALLFRAVNDDIWAARGIVDALCAPLLAVSAARNPGWALGLSVSRQMLYRSAALLGSAIYLLAMAASAYYLRYFGGTWGSLMQMAYLGGAALLLAGVLFSGSLRAKLKVYINKHFYNAIFDYREEWLRFTRALSEDGPALGERTIQAMAQLVESRAGALWILREQGQFAPAASWNWPPGTWSEPALGPLCQFLEARQWVIDVPDCRHNPCQYGGLRLPPALLALPDVWLLVPLMLHGQLFAFVALARPRTHISLNWEILDVLKIAGSQAASYLAHRESLDTLTVARQFDSFNRMSTFIVHDLKNLVFQLSLLLSNAEKHRANPAFQEDMLGTLDHSVQKMKTLLQKLARGEAPEAPAPLLLDGLLRQAVAAKASLAPAPRLEIVDGGLTVLANRARLERVLGHLIQNAIEATASDGKVAVRLRREQHMAVVELNDTGQGMSEQFIRERLFKPFDTTKTAGMGIGVFESREYLREVGGSLEVRSEPQVGTTFRVVLPLHAAMGSDPPGHTPDFRCATR</sequence>
<feature type="domain" description="Histidine kinase" evidence="8">
    <location>
        <begin position="480"/>
        <end position="682"/>
    </location>
</feature>
<dbReference type="GO" id="GO:0005524">
    <property type="term" value="F:ATP binding"/>
    <property type="evidence" value="ECO:0007669"/>
    <property type="project" value="UniProtKB-KW"/>
</dbReference>
<dbReference type="NCBIfam" id="TIGR02916">
    <property type="entry name" value="PEP_his_kin"/>
    <property type="match status" value="1"/>
</dbReference>
<dbReference type="AlphaFoldDB" id="A0A5C4NVI4"/>
<feature type="transmembrane region" description="Helical" evidence="7">
    <location>
        <begin position="266"/>
        <end position="286"/>
    </location>
</feature>
<dbReference type="PANTHER" id="PTHR44936">
    <property type="entry name" value="SENSOR PROTEIN CREC"/>
    <property type="match status" value="1"/>
</dbReference>
<dbReference type="PROSITE" id="PS50109">
    <property type="entry name" value="HIS_KIN"/>
    <property type="match status" value="1"/>
</dbReference>
<reference evidence="9 10" key="1">
    <citation type="submission" date="2019-06" db="EMBL/GenBank/DDBJ databases">
        <title>Genome sequence of Janthinobacterium lividum UCD_MED1.</title>
        <authorList>
            <person name="De Leon M.E."/>
            <person name="Jospin G."/>
        </authorList>
    </citation>
    <scope>NUCLEOTIDE SEQUENCE [LARGE SCALE GENOMIC DNA]</scope>
    <source>
        <strain evidence="9 10">UCD_MED1</strain>
    </source>
</reference>
<evidence type="ECO:0000256" key="6">
    <source>
        <dbReference type="ARBA" id="ARBA00022840"/>
    </source>
</evidence>
<dbReference type="InterPro" id="IPR004358">
    <property type="entry name" value="Sig_transdc_His_kin-like_C"/>
</dbReference>
<evidence type="ECO:0000259" key="8">
    <source>
        <dbReference type="PROSITE" id="PS50109"/>
    </source>
</evidence>
<feature type="transmembrane region" description="Helical" evidence="7">
    <location>
        <begin position="235"/>
        <end position="254"/>
    </location>
</feature>
<feature type="transmembrane region" description="Helical" evidence="7">
    <location>
        <begin position="102"/>
        <end position="126"/>
    </location>
</feature>
<feature type="transmembrane region" description="Helical" evidence="7">
    <location>
        <begin position="132"/>
        <end position="150"/>
    </location>
</feature>
<comment type="caution">
    <text evidence="9">The sequence shown here is derived from an EMBL/GenBank/DDBJ whole genome shotgun (WGS) entry which is preliminary data.</text>
</comment>
<dbReference type="InterPro" id="IPR005467">
    <property type="entry name" value="His_kinase_dom"/>
</dbReference>
<dbReference type="InterPro" id="IPR036890">
    <property type="entry name" value="HATPase_C_sf"/>
</dbReference>
<keyword evidence="7" id="KW-1133">Transmembrane helix</keyword>
<keyword evidence="5 9" id="KW-0418">Kinase</keyword>
<feature type="transmembrane region" description="Helical" evidence="7">
    <location>
        <begin position="195"/>
        <end position="215"/>
    </location>
</feature>
<dbReference type="Gene3D" id="3.30.565.10">
    <property type="entry name" value="Histidine kinase-like ATPase, C-terminal domain"/>
    <property type="match status" value="1"/>
</dbReference>
<dbReference type="Pfam" id="PF02518">
    <property type="entry name" value="HATPase_c"/>
    <property type="match status" value="1"/>
</dbReference>
<dbReference type="RefSeq" id="WP_139088883.1">
    <property type="nucleotide sequence ID" value="NZ_VDGE01000001.1"/>
</dbReference>
<dbReference type="InterPro" id="IPR014265">
    <property type="entry name" value="XrtA/PrsK"/>
</dbReference>
<dbReference type="InterPro" id="IPR003018">
    <property type="entry name" value="GAF"/>
</dbReference>
<keyword evidence="3 9" id="KW-0808">Transferase</keyword>
<feature type="transmembrane region" description="Helical" evidence="7">
    <location>
        <begin position="72"/>
        <end position="93"/>
    </location>
</feature>
<dbReference type="InterPro" id="IPR003594">
    <property type="entry name" value="HATPase_dom"/>
</dbReference>
<accession>A0A5C4NVI4</accession>
<evidence type="ECO:0000313" key="10">
    <source>
        <dbReference type="Proteomes" id="UP000305681"/>
    </source>
</evidence>
<dbReference type="Pfam" id="PF13185">
    <property type="entry name" value="GAF_2"/>
    <property type="match status" value="1"/>
</dbReference>
<feature type="transmembrane region" description="Helical" evidence="7">
    <location>
        <begin position="46"/>
        <end position="66"/>
    </location>
</feature>
<proteinExistence type="predicted"/>
<evidence type="ECO:0000256" key="7">
    <source>
        <dbReference type="SAM" id="Phobius"/>
    </source>
</evidence>